<accession>A0A2N5CSU3</accession>
<dbReference type="Proteomes" id="UP000281192">
    <property type="component" value="Chromosome"/>
</dbReference>
<dbReference type="OrthoDB" id="7193403at2"/>
<dbReference type="AlphaFoldDB" id="A0A2N5CSU3"/>
<evidence type="ECO:0000313" key="2">
    <source>
        <dbReference type="EMBL" id="AYV47625.1"/>
    </source>
</evidence>
<reference evidence="2 5" key="2">
    <citation type="submission" date="2018-01" db="EMBL/GenBank/DDBJ databases">
        <title>Complete genome sequence of Caulobacter flavus RHGG3.</title>
        <authorList>
            <person name="Yang E."/>
        </authorList>
    </citation>
    <scope>NUCLEOTIDE SEQUENCE [LARGE SCALE GENOMIC DNA]</scope>
    <source>
        <strain evidence="2 5">RHGG3</strain>
    </source>
</reference>
<evidence type="ECO:0000313" key="3">
    <source>
        <dbReference type="EMBL" id="PLR14323.1"/>
    </source>
</evidence>
<keyword evidence="5" id="KW-1185">Reference proteome</keyword>
<organism evidence="3 4">
    <name type="scientific">Caulobacter flavus</name>
    <dbReference type="NCBI Taxonomy" id="1679497"/>
    <lineage>
        <taxon>Bacteria</taxon>
        <taxon>Pseudomonadati</taxon>
        <taxon>Pseudomonadota</taxon>
        <taxon>Alphaproteobacteria</taxon>
        <taxon>Caulobacterales</taxon>
        <taxon>Caulobacteraceae</taxon>
        <taxon>Caulobacter</taxon>
    </lineage>
</organism>
<gene>
    <name evidence="2" type="ORF">C1707_15920</name>
    <name evidence="3" type="ORF">CFHF_13295</name>
</gene>
<sequence>MWAPPPQGCVPQRRRIYRRRRASFEARLQLAPQDEAVVHQRPHPEAPAQRASKDARLFGLALSLRW</sequence>
<evidence type="ECO:0000313" key="4">
    <source>
        <dbReference type="Proteomes" id="UP000234483"/>
    </source>
</evidence>
<evidence type="ECO:0000256" key="1">
    <source>
        <dbReference type="SAM" id="MobiDB-lite"/>
    </source>
</evidence>
<dbReference type="KEGG" id="cfh:C1707_15920"/>
<dbReference type="EMBL" id="PJRQ01000025">
    <property type="protein sequence ID" value="PLR14323.1"/>
    <property type="molecule type" value="Genomic_DNA"/>
</dbReference>
<dbReference type="Proteomes" id="UP000234483">
    <property type="component" value="Unassembled WGS sequence"/>
</dbReference>
<reference evidence="3 4" key="1">
    <citation type="submission" date="2017-12" db="EMBL/GenBank/DDBJ databases">
        <title>The genome sequence of Caulobacter flavus CGMCC1 15093.</title>
        <authorList>
            <person name="Gao J."/>
            <person name="Mao X."/>
            <person name="Sun J."/>
        </authorList>
    </citation>
    <scope>NUCLEOTIDE SEQUENCE [LARGE SCALE GENOMIC DNA]</scope>
    <source>
        <strain evidence="3 4">CGMCC1 15093</strain>
    </source>
</reference>
<protein>
    <submittedName>
        <fullName evidence="3">Uncharacterized protein</fullName>
    </submittedName>
</protein>
<evidence type="ECO:0000313" key="5">
    <source>
        <dbReference type="Proteomes" id="UP000281192"/>
    </source>
</evidence>
<proteinExistence type="predicted"/>
<dbReference type="EMBL" id="CP026100">
    <property type="protein sequence ID" value="AYV47625.1"/>
    <property type="molecule type" value="Genomic_DNA"/>
</dbReference>
<name>A0A2N5CSU3_9CAUL</name>
<feature type="region of interest" description="Disordered" evidence="1">
    <location>
        <begin position="33"/>
        <end position="52"/>
    </location>
</feature>